<feature type="compositionally biased region" description="Polar residues" evidence="2">
    <location>
        <begin position="214"/>
        <end position="225"/>
    </location>
</feature>
<dbReference type="Gene3D" id="6.10.250.3180">
    <property type="match status" value="1"/>
</dbReference>
<evidence type="ECO:0000313" key="4">
    <source>
        <dbReference type="Proteomes" id="UP000774326"/>
    </source>
</evidence>
<dbReference type="InterPro" id="IPR051870">
    <property type="entry name" value="Elongin-A_domain"/>
</dbReference>
<dbReference type="AlphaFoldDB" id="A0A9P8TJI0"/>
<gene>
    <name evidence="3" type="ORF">WICPIJ_007164</name>
</gene>
<feature type="region of interest" description="Disordered" evidence="2">
    <location>
        <begin position="197"/>
        <end position="418"/>
    </location>
</feature>
<evidence type="ECO:0008006" key="5">
    <source>
        <dbReference type="Google" id="ProtNLM"/>
    </source>
</evidence>
<dbReference type="Pfam" id="PF06881">
    <property type="entry name" value="Elongin_A"/>
    <property type="match status" value="1"/>
</dbReference>
<proteinExistence type="predicted"/>
<dbReference type="PANTHER" id="PTHR15141:SF76">
    <property type="entry name" value="TRANSCRIPTION ELONGATION FACTOR B POLYPEPTIDE 3"/>
    <property type="match status" value="1"/>
</dbReference>
<dbReference type="Proteomes" id="UP000774326">
    <property type="component" value="Unassembled WGS sequence"/>
</dbReference>
<dbReference type="PANTHER" id="PTHR15141">
    <property type="entry name" value="TRANSCRIPTION ELONGATION FACTOR B POLYPEPTIDE 3"/>
    <property type="match status" value="1"/>
</dbReference>
<dbReference type="EMBL" id="JAEUBG010004184">
    <property type="protein sequence ID" value="KAH3681858.1"/>
    <property type="molecule type" value="Genomic_DNA"/>
</dbReference>
<feature type="coiled-coil region" evidence="1">
    <location>
        <begin position="141"/>
        <end position="171"/>
    </location>
</feature>
<feature type="compositionally biased region" description="Polar residues" evidence="2">
    <location>
        <begin position="294"/>
        <end position="330"/>
    </location>
</feature>
<reference evidence="3" key="1">
    <citation type="journal article" date="2021" name="Open Biol.">
        <title>Shared evolutionary footprints suggest mitochondrial oxidative damage underlies multiple complex I losses in fungi.</title>
        <authorList>
            <person name="Schikora-Tamarit M.A."/>
            <person name="Marcet-Houben M."/>
            <person name="Nosek J."/>
            <person name="Gabaldon T."/>
        </authorList>
    </citation>
    <scope>NUCLEOTIDE SEQUENCE</scope>
    <source>
        <strain evidence="3">CBS2887</strain>
    </source>
</reference>
<dbReference type="GO" id="GO:0070449">
    <property type="term" value="C:elongin complex"/>
    <property type="evidence" value="ECO:0007669"/>
    <property type="project" value="InterPro"/>
</dbReference>
<keyword evidence="4" id="KW-1185">Reference proteome</keyword>
<comment type="caution">
    <text evidence="3">The sequence shown here is derived from an EMBL/GenBank/DDBJ whole genome shotgun (WGS) entry which is preliminary data.</text>
</comment>
<protein>
    <recommendedName>
        <fullName evidence="5">Elongin-A</fullName>
    </recommendedName>
</protein>
<name>A0A9P8TJI0_WICPI</name>
<sequence length="418" mass="48373">MGQGVRSLTEICQTVILRNHLLLDDLGEIRYELLQRVFDRFTAQQLINIERLNPKLILEDENIWAKKLQQDFPRNVMDRYTTDFGKIRRYFIKELESLNYDYQSENLEGYLEPFKMQKRSVVLTPTKFKLPSRLLYFKYKEDKLQKEQEALLRLRERMKSQRESRKEAEIIHIKEVIPTHKHEKTFRYPGQYYQQQQHRSKLFQKSKHEAVKQGSASHFRSNQSRPRVVMPASEPGFHSRTSKRPTTPIQSDSSILPEPPRSYPPALPPQERQESINTTRKLPRNRHLKAVTPTRASATEPTTMTSNSTYTARPNSTPSSPQAITAGTTNRPISPIPRPTSSSSSSAGTKAVNIFNNSAKLKRQRLLAASKRSKDSEDNSTETAEQITHDEAEPQTTSRPYKRIKLSDYLSMKRSSKA</sequence>
<reference evidence="3" key="2">
    <citation type="submission" date="2021-01" db="EMBL/GenBank/DDBJ databases">
        <authorList>
            <person name="Schikora-Tamarit M.A."/>
        </authorList>
    </citation>
    <scope>NUCLEOTIDE SEQUENCE</scope>
    <source>
        <strain evidence="3">CBS2887</strain>
    </source>
</reference>
<feature type="compositionally biased region" description="Polar residues" evidence="2">
    <location>
        <begin position="244"/>
        <end position="254"/>
    </location>
</feature>
<evidence type="ECO:0000313" key="3">
    <source>
        <dbReference type="EMBL" id="KAH3681858.1"/>
    </source>
</evidence>
<dbReference type="GO" id="GO:0006368">
    <property type="term" value="P:transcription elongation by RNA polymerase II"/>
    <property type="evidence" value="ECO:0007669"/>
    <property type="project" value="InterPro"/>
</dbReference>
<dbReference type="InterPro" id="IPR010684">
    <property type="entry name" value="RNA_pol_II_trans_fac_SIII_A"/>
</dbReference>
<keyword evidence="1" id="KW-0175">Coiled coil</keyword>
<organism evidence="3 4">
    <name type="scientific">Wickerhamomyces pijperi</name>
    <name type="common">Yeast</name>
    <name type="synonym">Pichia pijperi</name>
    <dbReference type="NCBI Taxonomy" id="599730"/>
    <lineage>
        <taxon>Eukaryota</taxon>
        <taxon>Fungi</taxon>
        <taxon>Dikarya</taxon>
        <taxon>Ascomycota</taxon>
        <taxon>Saccharomycotina</taxon>
        <taxon>Saccharomycetes</taxon>
        <taxon>Phaffomycetales</taxon>
        <taxon>Wickerhamomycetaceae</taxon>
        <taxon>Wickerhamomyces</taxon>
    </lineage>
</organism>
<evidence type="ECO:0000256" key="1">
    <source>
        <dbReference type="SAM" id="Coils"/>
    </source>
</evidence>
<feature type="compositionally biased region" description="Pro residues" evidence="2">
    <location>
        <begin position="257"/>
        <end position="268"/>
    </location>
</feature>
<accession>A0A9P8TJI0</accession>
<dbReference type="OrthoDB" id="21513at2759"/>
<evidence type="ECO:0000256" key="2">
    <source>
        <dbReference type="SAM" id="MobiDB-lite"/>
    </source>
</evidence>